<accession>A0A2M4B7I7</accession>
<dbReference type="EMBL" id="GGFK01015703">
    <property type="protein sequence ID" value="MBW49024.1"/>
    <property type="molecule type" value="Transcribed_RNA"/>
</dbReference>
<feature type="chain" id="PRO_5014604303" evidence="2">
    <location>
        <begin position="19"/>
        <end position="88"/>
    </location>
</feature>
<dbReference type="AlphaFoldDB" id="A0A2M4B7I7"/>
<feature type="signal peptide" evidence="2">
    <location>
        <begin position="1"/>
        <end position="18"/>
    </location>
</feature>
<proteinExistence type="predicted"/>
<organism evidence="3">
    <name type="scientific">Anopheles triannulatus</name>
    <dbReference type="NCBI Taxonomy" id="58253"/>
    <lineage>
        <taxon>Eukaryota</taxon>
        <taxon>Metazoa</taxon>
        <taxon>Ecdysozoa</taxon>
        <taxon>Arthropoda</taxon>
        <taxon>Hexapoda</taxon>
        <taxon>Insecta</taxon>
        <taxon>Pterygota</taxon>
        <taxon>Neoptera</taxon>
        <taxon>Endopterygota</taxon>
        <taxon>Diptera</taxon>
        <taxon>Nematocera</taxon>
        <taxon>Culicoidea</taxon>
        <taxon>Culicidae</taxon>
        <taxon>Anophelinae</taxon>
        <taxon>Anopheles</taxon>
    </lineage>
</organism>
<name>A0A2M4B7I7_9DIPT</name>
<keyword evidence="2" id="KW-0732">Signal</keyword>
<evidence type="ECO:0000256" key="1">
    <source>
        <dbReference type="SAM" id="MobiDB-lite"/>
    </source>
</evidence>
<evidence type="ECO:0000313" key="3">
    <source>
        <dbReference type="EMBL" id="MBW49024.1"/>
    </source>
</evidence>
<feature type="region of interest" description="Disordered" evidence="1">
    <location>
        <begin position="20"/>
        <end position="49"/>
    </location>
</feature>
<evidence type="ECO:0000256" key="2">
    <source>
        <dbReference type="SAM" id="SignalP"/>
    </source>
</evidence>
<reference evidence="3" key="1">
    <citation type="submission" date="2018-01" db="EMBL/GenBank/DDBJ databases">
        <title>An insight into the sialome of Amazonian anophelines.</title>
        <authorList>
            <person name="Ribeiro J.M."/>
            <person name="Scarpassa V."/>
            <person name="Calvo E."/>
        </authorList>
    </citation>
    <scope>NUCLEOTIDE SEQUENCE</scope>
    <source>
        <tissue evidence="3">Salivary glands</tissue>
    </source>
</reference>
<protein>
    <submittedName>
        <fullName evidence="3">Putative secreted protein</fullName>
    </submittedName>
</protein>
<sequence>MLPPTLLIMYYVWGVTRGGDPSAAESREENTCGRRGFPGSPPTTRPGRAPRLMSAIARSHRYCVTIRPSRSLGGQVVASQSVRTWCGM</sequence>